<dbReference type="EMBL" id="BART01008022">
    <property type="protein sequence ID" value="GAG67413.1"/>
    <property type="molecule type" value="Genomic_DNA"/>
</dbReference>
<sequence length="31" mass="3501">LPVIGIVNSREDRVLRAIQFAHIFALSRVIP</sequence>
<protein>
    <submittedName>
        <fullName evidence="1">Uncharacterized protein</fullName>
    </submittedName>
</protein>
<comment type="caution">
    <text evidence="1">The sequence shown here is derived from an EMBL/GenBank/DDBJ whole genome shotgun (WGS) entry which is preliminary data.</text>
</comment>
<organism evidence="1">
    <name type="scientific">marine sediment metagenome</name>
    <dbReference type="NCBI Taxonomy" id="412755"/>
    <lineage>
        <taxon>unclassified sequences</taxon>
        <taxon>metagenomes</taxon>
        <taxon>ecological metagenomes</taxon>
    </lineage>
</organism>
<gene>
    <name evidence="1" type="ORF">S01H4_18123</name>
</gene>
<name>X1A3S1_9ZZZZ</name>
<dbReference type="AlphaFoldDB" id="X1A3S1"/>
<reference evidence="1" key="1">
    <citation type="journal article" date="2014" name="Front. Microbiol.">
        <title>High frequency of phylogenetically diverse reductive dehalogenase-homologous genes in deep subseafloor sedimentary metagenomes.</title>
        <authorList>
            <person name="Kawai M."/>
            <person name="Futagami T."/>
            <person name="Toyoda A."/>
            <person name="Takaki Y."/>
            <person name="Nishi S."/>
            <person name="Hori S."/>
            <person name="Arai W."/>
            <person name="Tsubouchi T."/>
            <person name="Morono Y."/>
            <person name="Uchiyama I."/>
            <person name="Ito T."/>
            <person name="Fujiyama A."/>
            <person name="Inagaki F."/>
            <person name="Takami H."/>
        </authorList>
    </citation>
    <scope>NUCLEOTIDE SEQUENCE</scope>
    <source>
        <strain evidence="1">Expedition CK06-06</strain>
    </source>
</reference>
<feature type="non-terminal residue" evidence="1">
    <location>
        <position position="1"/>
    </location>
</feature>
<evidence type="ECO:0000313" key="1">
    <source>
        <dbReference type="EMBL" id="GAG67413.1"/>
    </source>
</evidence>
<accession>X1A3S1</accession>
<proteinExistence type="predicted"/>